<evidence type="ECO:0000256" key="1">
    <source>
        <dbReference type="ARBA" id="ARBA00004429"/>
    </source>
</evidence>
<comment type="caution">
    <text evidence="8">The sequence shown here is derived from an EMBL/GenBank/DDBJ whole genome shotgun (WGS) entry which is preliminary data.</text>
</comment>
<dbReference type="GO" id="GO:0015297">
    <property type="term" value="F:antiporter activity"/>
    <property type="evidence" value="ECO:0007669"/>
    <property type="project" value="InterPro"/>
</dbReference>
<dbReference type="OrthoDB" id="9806302at2"/>
<dbReference type="Proteomes" id="UP000253769">
    <property type="component" value="Unassembled WGS sequence"/>
</dbReference>
<dbReference type="EMBL" id="QQOH01000001">
    <property type="protein sequence ID" value="RDE25333.1"/>
    <property type="molecule type" value="Genomic_DNA"/>
</dbReference>
<feature type="transmembrane region" description="Helical" evidence="7">
    <location>
        <begin position="217"/>
        <end position="244"/>
    </location>
</feature>
<evidence type="ECO:0000256" key="7">
    <source>
        <dbReference type="SAM" id="Phobius"/>
    </source>
</evidence>
<keyword evidence="5 7" id="KW-1133">Transmembrane helix</keyword>
<sequence>MTWPMLIGLLAIMSCQLVDSAFIGQLGAQPLVVVGFTIPVYQLIIGTQVGLGIATTTIISTALGAGQTDWAKQLGAMVIGTGLVLILALCLLLWVFQQQVVSTLGAQPELFPLLREYWFPWLISTWMGAMLYFGYSIFRAHGETWLPGMVMVLTSVINMVLDPILIFVLEMGIAGAAWATVIAFGIGCWIIFSRILSRGLIAWPAGGGMIRDGLHRLLAFMAPAMMSQFMPPISAMLATSIVAFYGDFAIAAWGLGTRIELFSIILVLSLTMSMPPIIGRLRGNNELDQIHQLVRIAVRFVLVSQLTTALIIAFVSNPISDLLTTDDNIAAVLNQYLWIVPISFSALGVCMIMVSVCSALGTPNLALLISMLRLLVCYIPGLWIGSQIGGLTGLFFGAMAGNLLAGLVGWQLYKRRFNQMRARLQSESTPIADRVPLSQE</sequence>
<feature type="transmembrane region" description="Helical" evidence="7">
    <location>
        <begin position="117"/>
        <end position="138"/>
    </location>
</feature>
<evidence type="ECO:0000313" key="9">
    <source>
        <dbReference type="Proteomes" id="UP000253769"/>
    </source>
</evidence>
<dbReference type="InterPro" id="IPR052031">
    <property type="entry name" value="Membrane_Transporter-Flippase"/>
</dbReference>
<feature type="transmembrane region" description="Helical" evidence="7">
    <location>
        <begin position="38"/>
        <end position="62"/>
    </location>
</feature>
<evidence type="ECO:0000256" key="3">
    <source>
        <dbReference type="ARBA" id="ARBA00022475"/>
    </source>
</evidence>
<name>A0A369WW49_9GAMM</name>
<keyword evidence="9" id="KW-1185">Reference proteome</keyword>
<dbReference type="NCBIfam" id="TIGR00797">
    <property type="entry name" value="matE"/>
    <property type="match status" value="1"/>
</dbReference>
<keyword evidence="2" id="KW-0813">Transport</keyword>
<feature type="transmembrane region" description="Helical" evidence="7">
    <location>
        <begin position="150"/>
        <end position="169"/>
    </location>
</feature>
<dbReference type="PIRSF" id="PIRSF006603">
    <property type="entry name" value="DinF"/>
    <property type="match status" value="1"/>
</dbReference>
<keyword evidence="6 7" id="KW-0472">Membrane</keyword>
<evidence type="ECO:0000256" key="4">
    <source>
        <dbReference type="ARBA" id="ARBA00022692"/>
    </source>
</evidence>
<dbReference type="Pfam" id="PF01554">
    <property type="entry name" value="MatE"/>
    <property type="match status" value="2"/>
</dbReference>
<protein>
    <submittedName>
        <fullName evidence="8">MATE family efflux transporter</fullName>
    </submittedName>
</protein>
<dbReference type="AlphaFoldDB" id="A0A369WW49"/>
<feature type="transmembrane region" description="Helical" evidence="7">
    <location>
        <begin position="175"/>
        <end position="196"/>
    </location>
</feature>
<feature type="transmembrane region" description="Helical" evidence="7">
    <location>
        <begin position="391"/>
        <end position="413"/>
    </location>
</feature>
<dbReference type="PANTHER" id="PTHR43549">
    <property type="entry name" value="MULTIDRUG RESISTANCE PROTEIN YPNP-RELATED"/>
    <property type="match status" value="1"/>
</dbReference>
<gene>
    <name evidence="8" type="ORF">DV711_04560</name>
</gene>
<evidence type="ECO:0000256" key="2">
    <source>
        <dbReference type="ARBA" id="ARBA00022448"/>
    </source>
</evidence>
<dbReference type="InterPro" id="IPR048279">
    <property type="entry name" value="MdtK-like"/>
</dbReference>
<evidence type="ECO:0000256" key="5">
    <source>
        <dbReference type="ARBA" id="ARBA00022989"/>
    </source>
</evidence>
<feature type="transmembrane region" description="Helical" evidence="7">
    <location>
        <begin position="365"/>
        <end position="385"/>
    </location>
</feature>
<comment type="subcellular location">
    <subcellularLocation>
        <location evidence="1">Cell inner membrane</location>
        <topology evidence="1">Multi-pass membrane protein</topology>
    </subcellularLocation>
</comment>
<feature type="transmembrane region" description="Helical" evidence="7">
    <location>
        <begin position="336"/>
        <end position="358"/>
    </location>
</feature>
<evidence type="ECO:0000313" key="8">
    <source>
        <dbReference type="EMBL" id="RDE25333.1"/>
    </source>
</evidence>
<feature type="transmembrane region" description="Helical" evidence="7">
    <location>
        <begin position="293"/>
        <end position="316"/>
    </location>
</feature>
<feature type="transmembrane region" description="Helical" evidence="7">
    <location>
        <begin position="74"/>
        <end position="97"/>
    </location>
</feature>
<keyword evidence="4 7" id="KW-0812">Transmembrane</keyword>
<evidence type="ECO:0000256" key="6">
    <source>
        <dbReference type="ARBA" id="ARBA00023136"/>
    </source>
</evidence>
<feature type="transmembrane region" description="Helical" evidence="7">
    <location>
        <begin position="250"/>
        <end position="272"/>
    </location>
</feature>
<accession>A0A369WW49</accession>
<proteinExistence type="predicted"/>
<reference evidence="8 9" key="1">
    <citation type="submission" date="2018-07" db="EMBL/GenBank/DDBJ databases">
        <title>Motiliproteus coralliicola sp. nov., a bacterium isolated from Coral.</title>
        <authorList>
            <person name="Wang G."/>
        </authorList>
    </citation>
    <scope>NUCLEOTIDE SEQUENCE [LARGE SCALE GENOMIC DNA]</scope>
    <source>
        <strain evidence="8 9">C34</strain>
    </source>
</reference>
<dbReference type="PANTHER" id="PTHR43549:SF3">
    <property type="entry name" value="MULTIDRUG RESISTANCE PROTEIN YPNP-RELATED"/>
    <property type="match status" value="1"/>
</dbReference>
<keyword evidence="3" id="KW-1003">Cell membrane</keyword>
<dbReference type="GO" id="GO:0042910">
    <property type="term" value="F:xenobiotic transmembrane transporter activity"/>
    <property type="evidence" value="ECO:0007669"/>
    <property type="project" value="InterPro"/>
</dbReference>
<organism evidence="8 9">
    <name type="scientific">Motiliproteus coralliicola</name>
    <dbReference type="NCBI Taxonomy" id="2283196"/>
    <lineage>
        <taxon>Bacteria</taxon>
        <taxon>Pseudomonadati</taxon>
        <taxon>Pseudomonadota</taxon>
        <taxon>Gammaproteobacteria</taxon>
        <taxon>Oceanospirillales</taxon>
        <taxon>Oceanospirillaceae</taxon>
        <taxon>Motiliproteus</taxon>
    </lineage>
</organism>
<dbReference type="GO" id="GO:0005886">
    <property type="term" value="C:plasma membrane"/>
    <property type="evidence" value="ECO:0007669"/>
    <property type="project" value="UniProtKB-SubCell"/>
</dbReference>
<dbReference type="InterPro" id="IPR002528">
    <property type="entry name" value="MATE_fam"/>
</dbReference>